<evidence type="ECO:0000256" key="1">
    <source>
        <dbReference type="SAM" id="MobiDB-lite"/>
    </source>
</evidence>
<dbReference type="Proteomes" id="UP000053105">
    <property type="component" value="Unassembled WGS sequence"/>
</dbReference>
<gene>
    <name evidence="2" type="ORF">WN51_01332</name>
</gene>
<feature type="region of interest" description="Disordered" evidence="1">
    <location>
        <begin position="66"/>
        <end position="93"/>
    </location>
</feature>
<dbReference type="AlphaFoldDB" id="A0A0M9A0X2"/>
<accession>A0A0M9A0X2</accession>
<feature type="region of interest" description="Disordered" evidence="1">
    <location>
        <begin position="113"/>
        <end position="168"/>
    </location>
</feature>
<protein>
    <submittedName>
        <fullName evidence="2">Uncharacterized protein</fullName>
    </submittedName>
</protein>
<feature type="compositionally biased region" description="Basic and acidic residues" evidence="1">
    <location>
        <begin position="133"/>
        <end position="168"/>
    </location>
</feature>
<sequence length="168" mass="19037">MEEEDVEEGERNAVGWEKIFLGASNEDIAIVNSKDTNRVQRAALPSERRDIRVPTIKWLDSDAERRSYIGGGRTPPASVQFRHSSGSQLSQKDSAVLKQICLRQRRLEDVIGEANLERKEDLEETSTGSGGKEPSEKSKSDVEERRRRSGESSERSIRIENRFEAYEA</sequence>
<dbReference type="EMBL" id="KQ435796">
    <property type="protein sequence ID" value="KOX73559.1"/>
    <property type="molecule type" value="Genomic_DNA"/>
</dbReference>
<feature type="compositionally biased region" description="Polar residues" evidence="1">
    <location>
        <begin position="81"/>
        <end position="93"/>
    </location>
</feature>
<evidence type="ECO:0000313" key="3">
    <source>
        <dbReference type="Proteomes" id="UP000053105"/>
    </source>
</evidence>
<name>A0A0M9A0X2_9HYME</name>
<evidence type="ECO:0000313" key="2">
    <source>
        <dbReference type="EMBL" id="KOX73559.1"/>
    </source>
</evidence>
<reference evidence="2 3" key="1">
    <citation type="submission" date="2015-07" db="EMBL/GenBank/DDBJ databases">
        <title>The genome of Melipona quadrifasciata.</title>
        <authorList>
            <person name="Pan H."/>
            <person name="Kapheim K."/>
        </authorList>
    </citation>
    <scope>NUCLEOTIDE SEQUENCE [LARGE SCALE GENOMIC DNA]</scope>
    <source>
        <strain evidence="2">0111107301</strain>
        <tissue evidence="2">Whole body</tissue>
    </source>
</reference>
<organism evidence="2 3">
    <name type="scientific">Melipona quadrifasciata</name>
    <dbReference type="NCBI Taxonomy" id="166423"/>
    <lineage>
        <taxon>Eukaryota</taxon>
        <taxon>Metazoa</taxon>
        <taxon>Ecdysozoa</taxon>
        <taxon>Arthropoda</taxon>
        <taxon>Hexapoda</taxon>
        <taxon>Insecta</taxon>
        <taxon>Pterygota</taxon>
        <taxon>Neoptera</taxon>
        <taxon>Endopterygota</taxon>
        <taxon>Hymenoptera</taxon>
        <taxon>Apocrita</taxon>
        <taxon>Aculeata</taxon>
        <taxon>Apoidea</taxon>
        <taxon>Anthophila</taxon>
        <taxon>Apidae</taxon>
        <taxon>Melipona</taxon>
    </lineage>
</organism>
<keyword evidence="3" id="KW-1185">Reference proteome</keyword>
<proteinExistence type="predicted"/>